<keyword evidence="1" id="KW-0472">Membrane</keyword>
<gene>
    <name evidence="2" type="ORF">GJV18_06070</name>
</gene>
<dbReference type="Proteomes" id="UP000429555">
    <property type="component" value="Unassembled WGS sequence"/>
</dbReference>
<feature type="transmembrane region" description="Helical" evidence="1">
    <location>
        <begin position="73"/>
        <end position="92"/>
    </location>
</feature>
<keyword evidence="1" id="KW-0812">Transmembrane</keyword>
<dbReference type="RefSeq" id="WP_160343807.1">
    <property type="nucleotide sequence ID" value="NZ_WKJZ01000001.1"/>
</dbReference>
<dbReference type="EMBL" id="WKJZ01000001">
    <property type="protein sequence ID" value="MVW74880.1"/>
    <property type="molecule type" value="Genomic_DNA"/>
</dbReference>
<proteinExistence type="predicted"/>
<organism evidence="2 3">
    <name type="scientific">Pseudomonas xionganensis</name>
    <dbReference type="NCBI Taxonomy" id="2654845"/>
    <lineage>
        <taxon>Bacteria</taxon>
        <taxon>Pseudomonadati</taxon>
        <taxon>Pseudomonadota</taxon>
        <taxon>Gammaproteobacteria</taxon>
        <taxon>Pseudomonadales</taxon>
        <taxon>Pseudomonadaceae</taxon>
        <taxon>Pseudomonas</taxon>
    </lineage>
</organism>
<keyword evidence="1" id="KW-1133">Transmembrane helix</keyword>
<dbReference type="AlphaFoldDB" id="A0A6I4KQS7"/>
<comment type="caution">
    <text evidence="2">The sequence shown here is derived from an EMBL/GenBank/DDBJ whole genome shotgun (WGS) entry which is preliminary data.</text>
</comment>
<name>A0A6I4KQS7_9PSED</name>
<sequence>MSLQVLWSLFLAYPAQLLNGLALFFALAGAWLLLATRMREQRVVARLLAQGELDELGSAEYPEDEPGLRINRFFYGFGLVTLAAALLISWASTQV</sequence>
<evidence type="ECO:0000313" key="2">
    <source>
        <dbReference type="EMBL" id="MVW74880.1"/>
    </source>
</evidence>
<accession>A0A6I4KQS7</accession>
<evidence type="ECO:0000313" key="3">
    <source>
        <dbReference type="Proteomes" id="UP000429555"/>
    </source>
</evidence>
<protein>
    <submittedName>
        <fullName evidence="2">Uncharacterized protein</fullName>
    </submittedName>
</protein>
<feature type="transmembrane region" description="Helical" evidence="1">
    <location>
        <begin position="12"/>
        <end position="34"/>
    </location>
</feature>
<reference evidence="2 3" key="1">
    <citation type="submission" date="2019-11" db="EMBL/GenBank/DDBJ databases">
        <title>Pseudomonas flavidum sp. nov., isolated from Baiyang Lake.</title>
        <authorList>
            <person name="Zhao Y."/>
        </authorList>
    </citation>
    <scope>NUCLEOTIDE SEQUENCE [LARGE SCALE GENOMIC DNA]</scope>
    <source>
        <strain evidence="3">R-22-3 w-18</strain>
    </source>
</reference>
<evidence type="ECO:0000256" key="1">
    <source>
        <dbReference type="SAM" id="Phobius"/>
    </source>
</evidence>
<keyword evidence="3" id="KW-1185">Reference proteome</keyword>